<dbReference type="AlphaFoldDB" id="A0ABD5PIT9"/>
<comment type="similarity">
    <text evidence="6">Belongs to the binding-protein-dependent transport system permease family.</text>
</comment>
<keyword evidence="5 6" id="KW-0472">Membrane</keyword>
<evidence type="ECO:0000259" key="7">
    <source>
        <dbReference type="PROSITE" id="PS50928"/>
    </source>
</evidence>
<comment type="subcellular location">
    <subcellularLocation>
        <location evidence="6">Cell membrane</location>
        <topology evidence="6">Multi-pass membrane protein</topology>
    </subcellularLocation>
    <subcellularLocation>
        <location evidence="1">Membrane</location>
        <topology evidence="1">Multi-pass membrane protein</topology>
    </subcellularLocation>
</comment>
<proteinExistence type="inferred from homology"/>
<gene>
    <name evidence="8" type="ORF">ACFO5R_01035</name>
</gene>
<evidence type="ECO:0000313" key="9">
    <source>
        <dbReference type="Proteomes" id="UP001595898"/>
    </source>
</evidence>
<evidence type="ECO:0000256" key="3">
    <source>
        <dbReference type="ARBA" id="ARBA00022692"/>
    </source>
</evidence>
<dbReference type="Pfam" id="PF00528">
    <property type="entry name" value="BPD_transp_1"/>
    <property type="match status" value="1"/>
</dbReference>
<keyword evidence="2 6" id="KW-0813">Transport</keyword>
<dbReference type="SUPFAM" id="SSF161098">
    <property type="entry name" value="MetI-like"/>
    <property type="match status" value="1"/>
</dbReference>
<dbReference type="Proteomes" id="UP001595898">
    <property type="component" value="Unassembled WGS sequence"/>
</dbReference>
<keyword evidence="9" id="KW-1185">Reference proteome</keyword>
<feature type="transmembrane region" description="Helical" evidence="6">
    <location>
        <begin position="37"/>
        <end position="56"/>
    </location>
</feature>
<dbReference type="InterPro" id="IPR035906">
    <property type="entry name" value="MetI-like_sf"/>
</dbReference>
<feature type="transmembrane region" description="Helical" evidence="6">
    <location>
        <begin position="188"/>
        <end position="205"/>
    </location>
</feature>
<feature type="domain" description="ABC transmembrane type-1" evidence="7">
    <location>
        <begin position="30"/>
        <end position="209"/>
    </location>
</feature>
<reference evidence="8 9" key="1">
    <citation type="journal article" date="2019" name="Int. J. Syst. Evol. Microbiol.">
        <title>The Global Catalogue of Microorganisms (GCM) 10K type strain sequencing project: providing services to taxonomists for standard genome sequencing and annotation.</title>
        <authorList>
            <consortium name="The Broad Institute Genomics Platform"/>
            <consortium name="The Broad Institute Genome Sequencing Center for Infectious Disease"/>
            <person name="Wu L."/>
            <person name="Ma J."/>
        </authorList>
    </citation>
    <scope>NUCLEOTIDE SEQUENCE [LARGE SCALE GENOMIC DNA]</scope>
    <source>
        <strain evidence="8 9">WLHS5</strain>
    </source>
</reference>
<feature type="transmembrane region" description="Helical" evidence="6">
    <location>
        <begin position="140"/>
        <end position="168"/>
    </location>
</feature>
<keyword evidence="4 6" id="KW-1133">Transmembrane helix</keyword>
<accession>A0ABD5PIT9</accession>
<dbReference type="Gene3D" id="1.10.3720.10">
    <property type="entry name" value="MetI-like"/>
    <property type="match status" value="1"/>
</dbReference>
<dbReference type="PANTHER" id="PTHR30177:SF4">
    <property type="entry name" value="OSMOPROTECTANT IMPORT PERMEASE PROTEIN OSMW"/>
    <property type="match status" value="1"/>
</dbReference>
<dbReference type="PROSITE" id="PS50928">
    <property type="entry name" value="ABC_TM1"/>
    <property type="match status" value="1"/>
</dbReference>
<dbReference type="FunFam" id="1.10.3720.10:FF:000001">
    <property type="entry name" value="Glycine betaine ABC transporter, permease"/>
    <property type="match status" value="1"/>
</dbReference>
<dbReference type="GO" id="GO:0005886">
    <property type="term" value="C:plasma membrane"/>
    <property type="evidence" value="ECO:0007669"/>
    <property type="project" value="UniProtKB-SubCell"/>
</dbReference>
<sequence>MPDLALIPLSALTGWLDYILANPGDFATMLRSHVTMVFIAEFIAIAVAVPAGIAATRNPTISTIVMNTGAIAQTLPALGVIALSFAYLGIGMRPAILAMTIYALLPMLKNTVAGIENIDESKVRAGRGMGMTMWERLRRIELPLALPVIFAGIRTSTVLCVGVAYLGAFIGAGGLGDLVTRGLSTVDTSLMLAGAIPGALLVLFFDQFFKYLESYVTPEGVAVQQQTDDITA</sequence>
<dbReference type="RefSeq" id="WP_250142550.1">
    <property type="nucleotide sequence ID" value="NZ_JALIQP010000007.1"/>
</dbReference>
<organism evidence="8 9">
    <name type="scientific">Halosolutus amylolyticus</name>
    <dbReference type="NCBI Taxonomy" id="2932267"/>
    <lineage>
        <taxon>Archaea</taxon>
        <taxon>Methanobacteriati</taxon>
        <taxon>Methanobacteriota</taxon>
        <taxon>Stenosarchaea group</taxon>
        <taxon>Halobacteria</taxon>
        <taxon>Halobacteriales</taxon>
        <taxon>Natrialbaceae</taxon>
        <taxon>Halosolutus</taxon>
    </lineage>
</organism>
<comment type="caution">
    <text evidence="8">The sequence shown here is derived from an EMBL/GenBank/DDBJ whole genome shotgun (WGS) entry which is preliminary data.</text>
</comment>
<dbReference type="InterPro" id="IPR000515">
    <property type="entry name" value="MetI-like"/>
</dbReference>
<dbReference type="EMBL" id="JBHSFA010000001">
    <property type="protein sequence ID" value="MFC4540507.1"/>
    <property type="molecule type" value="Genomic_DNA"/>
</dbReference>
<evidence type="ECO:0000256" key="5">
    <source>
        <dbReference type="ARBA" id="ARBA00023136"/>
    </source>
</evidence>
<evidence type="ECO:0000256" key="1">
    <source>
        <dbReference type="ARBA" id="ARBA00004141"/>
    </source>
</evidence>
<dbReference type="CDD" id="cd06261">
    <property type="entry name" value="TM_PBP2"/>
    <property type="match status" value="1"/>
</dbReference>
<evidence type="ECO:0000256" key="6">
    <source>
        <dbReference type="RuleBase" id="RU363032"/>
    </source>
</evidence>
<evidence type="ECO:0000313" key="8">
    <source>
        <dbReference type="EMBL" id="MFC4540507.1"/>
    </source>
</evidence>
<dbReference type="PANTHER" id="PTHR30177">
    <property type="entry name" value="GLYCINE BETAINE/L-PROLINE TRANSPORT SYSTEM PERMEASE PROTEIN PROW"/>
    <property type="match status" value="1"/>
</dbReference>
<dbReference type="InterPro" id="IPR051204">
    <property type="entry name" value="ABC_transp_perm/SBD"/>
</dbReference>
<keyword evidence="3 6" id="KW-0812">Transmembrane</keyword>
<name>A0ABD5PIT9_9EURY</name>
<feature type="transmembrane region" description="Helical" evidence="6">
    <location>
        <begin position="68"/>
        <end position="90"/>
    </location>
</feature>
<evidence type="ECO:0000256" key="2">
    <source>
        <dbReference type="ARBA" id="ARBA00022448"/>
    </source>
</evidence>
<protein>
    <submittedName>
        <fullName evidence="8">ABC transporter permease</fullName>
    </submittedName>
</protein>
<evidence type="ECO:0000256" key="4">
    <source>
        <dbReference type="ARBA" id="ARBA00022989"/>
    </source>
</evidence>